<dbReference type="GO" id="GO:0009297">
    <property type="term" value="P:pilus assembly"/>
    <property type="evidence" value="ECO:0007669"/>
    <property type="project" value="InterPro"/>
</dbReference>
<dbReference type="InterPro" id="IPR043142">
    <property type="entry name" value="PapC-like_C_sf"/>
</dbReference>
<dbReference type="EMBL" id="FMBC01000012">
    <property type="protein sequence ID" value="SCC21719.1"/>
    <property type="molecule type" value="Genomic_DNA"/>
</dbReference>
<dbReference type="Gene3D" id="2.60.40.3110">
    <property type="match status" value="1"/>
</dbReference>
<evidence type="ECO:0000256" key="3">
    <source>
        <dbReference type="ARBA" id="ARBA00022448"/>
    </source>
</evidence>
<evidence type="ECO:0000313" key="12">
    <source>
        <dbReference type="EMBL" id="SCC21719.1"/>
    </source>
</evidence>
<dbReference type="GO" id="GO:0009279">
    <property type="term" value="C:cell outer membrane"/>
    <property type="evidence" value="ECO:0007669"/>
    <property type="project" value="UniProtKB-SubCell"/>
</dbReference>
<sequence>MVRYFSRALFSILCQVSLGSSILLGMLGLARAEDIQFNTDVLDLKDRDNIDLGQFSHKGFILPGTYELALSLNNRVQQARPITFLAPDDDPKGSQACLSKEIVEQFGLTAGAQRGLMWWHQDQCLDLTSLNGLQVRADLGNSTLYISIPQVFLEYSNANWDPPSRWEEGLPGIILDYNLNTQVQRQNKEGAQNYTLSGNGVTGANLGPWRLRASWQSRIDHKNNSANENTRSFDWTQFTSYRAITSLRARLTLGEDFLHSDIFDSFRFTGGSLVSDDNMLPPNLRGYAPEVTGVARSNAKVVITQQGRVLKEVLVASGPFRIQDLDSAVSGALDVQVEEADGSVQRFQVDTSTIPYLTRPGQVRFKLATGRPTDGQHKVIGPTFATGEFSWGVSNGWSMYGGGLGGNDYSALSLGIGRDLMVLGALSADITRSKAWLPSQGTQQGDSYRLSYSKRFDDTNSQVTFAGYRFSDSGFMSMADYLSAKDNPNGNGISTGRSKEMYTLSFSQQFESLAMSGYLNYSHQTYWNQGASDRYDLTVARYFDIGHFRNINLSLTAYRNKFSNIRDDGMYLSLSMPWGSSGMMGYNGSYTGGANTHSINYSDRVGDTDNYTVRAGMSNSDADFSGYYSHRGTLAQMNGMASYRSGQYSSVGLSMSGGATLTGEGGALHRVSRMGGTRMLIDTDGVAGVPVGGYGNTVNSNIFGKAVVADVNSYHRSSVRIDVDKLADNAQATDSVQQGSLTEGAIGYRHFEVVAGEKAMAVIRLADGSVPPFGATVVNAKQQETGIVNDAGNVYLSGINPGEVMTVRWNNAEQCRITLPNEIKVEMTTNILLPCRKE</sequence>
<dbReference type="PANTHER" id="PTHR30451">
    <property type="entry name" value="OUTER MEMBRANE USHER PROTEIN"/>
    <property type="match status" value="1"/>
</dbReference>
<dbReference type="Gene3D" id="2.60.40.2610">
    <property type="entry name" value="Outer membrane usher protein FimD, plug domain"/>
    <property type="match status" value="1"/>
</dbReference>
<reference evidence="13" key="1">
    <citation type="submission" date="2016-08" db="EMBL/GenBank/DDBJ databases">
        <authorList>
            <person name="Varghese N."/>
            <person name="Submissions Spin"/>
        </authorList>
    </citation>
    <scope>NUCLEOTIDE SEQUENCE [LARGE SCALE GENOMIC DNA]</scope>
    <source>
        <strain evidence="13">REICA_142</strain>
    </source>
</reference>
<evidence type="ECO:0000256" key="5">
    <source>
        <dbReference type="ARBA" id="ARBA00022692"/>
    </source>
</evidence>
<evidence type="ECO:0000259" key="11">
    <source>
        <dbReference type="Pfam" id="PF13954"/>
    </source>
</evidence>
<keyword evidence="8 9" id="KW-0998">Cell outer membrane</keyword>
<protein>
    <submittedName>
        <fullName evidence="12">Outer membrane usher protein FimD/PapC</fullName>
    </submittedName>
</protein>
<keyword evidence="5 9" id="KW-0812">Transmembrane</keyword>
<dbReference type="InterPro" id="IPR018030">
    <property type="entry name" value="Fimbrial_membr_usher_CS"/>
</dbReference>
<dbReference type="SUPFAM" id="SSF141729">
    <property type="entry name" value="FimD N-terminal domain-like"/>
    <property type="match status" value="1"/>
</dbReference>
<keyword evidence="13" id="KW-1185">Reference proteome</keyword>
<evidence type="ECO:0000259" key="10">
    <source>
        <dbReference type="Pfam" id="PF13953"/>
    </source>
</evidence>
<evidence type="ECO:0000256" key="2">
    <source>
        <dbReference type="ARBA" id="ARBA00008064"/>
    </source>
</evidence>
<keyword evidence="9" id="KW-1029">Fimbrium biogenesis</keyword>
<comment type="similarity">
    <text evidence="2 9">Belongs to the fimbrial export usher family.</text>
</comment>
<dbReference type="Gene3D" id="2.60.40.2070">
    <property type="match status" value="1"/>
</dbReference>
<dbReference type="InterPro" id="IPR025885">
    <property type="entry name" value="PapC_N"/>
</dbReference>
<keyword evidence="3 9" id="KW-0813">Transport</keyword>
<dbReference type="InterPro" id="IPR025949">
    <property type="entry name" value="PapC-like_C"/>
</dbReference>
<evidence type="ECO:0000256" key="6">
    <source>
        <dbReference type="ARBA" id="ARBA00022729"/>
    </source>
</evidence>
<organism evidence="12 13">
    <name type="scientific">Kosakonia oryziphila</name>
    <dbReference type="NCBI Taxonomy" id="1005667"/>
    <lineage>
        <taxon>Bacteria</taxon>
        <taxon>Pseudomonadati</taxon>
        <taxon>Pseudomonadota</taxon>
        <taxon>Gammaproteobacteria</taxon>
        <taxon>Enterobacterales</taxon>
        <taxon>Enterobacteriaceae</taxon>
        <taxon>Kosakonia</taxon>
    </lineage>
</organism>
<evidence type="ECO:0000256" key="7">
    <source>
        <dbReference type="ARBA" id="ARBA00023136"/>
    </source>
</evidence>
<dbReference type="PROSITE" id="PS01151">
    <property type="entry name" value="FIMBRIAL_USHER"/>
    <property type="match status" value="1"/>
</dbReference>
<dbReference type="Pfam" id="PF13953">
    <property type="entry name" value="PapC_C"/>
    <property type="match status" value="1"/>
</dbReference>
<evidence type="ECO:0000256" key="9">
    <source>
        <dbReference type="RuleBase" id="RU003884"/>
    </source>
</evidence>
<feature type="domain" description="PapC N-terminal" evidence="11">
    <location>
        <begin position="36"/>
        <end position="180"/>
    </location>
</feature>
<dbReference type="InterPro" id="IPR000015">
    <property type="entry name" value="Fimb_usher"/>
</dbReference>
<accession>A0A1C4CRS4</accession>
<feature type="domain" description="PapC-like C-terminal" evidence="10">
    <location>
        <begin position="763"/>
        <end position="818"/>
    </location>
</feature>
<keyword evidence="6" id="KW-0732">Signal</keyword>
<dbReference type="OrthoDB" id="6554712at2"/>
<dbReference type="Proteomes" id="UP000198515">
    <property type="component" value="Unassembled WGS sequence"/>
</dbReference>
<dbReference type="PANTHER" id="PTHR30451:SF10">
    <property type="entry name" value="OUTER MEMBRANE USHER PROTEIN YFCU-RELATED"/>
    <property type="match status" value="1"/>
</dbReference>
<dbReference type="InterPro" id="IPR037224">
    <property type="entry name" value="PapC_N_sf"/>
</dbReference>
<dbReference type="GO" id="GO:0015473">
    <property type="term" value="F:fimbrial usher porin activity"/>
    <property type="evidence" value="ECO:0007669"/>
    <property type="project" value="InterPro"/>
</dbReference>
<evidence type="ECO:0000256" key="1">
    <source>
        <dbReference type="ARBA" id="ARBA00004571"/>
    </source>
</evidence>
<dbReference type="NCBIfam" id="NF011812">
    <property type="entry name" value="PRK15284.1"/>
    <property type="match status" value="1"/>
</dbReference>
<keyword evidence="4" id="KW-1134">Transmembrane beta strand</keyword>
<evidence type="ECO:0000313" key="13">
    <source>
        <dbReference type="Proteomes" id="UP000198515"/>
    </source>
</evidence>
<comment type="subcellular location">
    <subcellularLocation>
        <location evidence="1 9">Cell outer membrane</location>
        <topology evidence="1 9">Multi-pass membrane protein</topology>
    </subcellularLocation>
</comment>
<evidence type="ECO:0000256" key="8">
    <source>
        <dbReference type="ARBA" id="ARBA00023237"/>
    </source>
</evidence>
<evidence type="ECO:0000256" key="4">
    <source>
        <dbReference type="ARBA" id="ARBA00022452"/>
    </source>
</evidence>
<keyword evidence="7 9" id="KW-0472">Membrane</keyword>
<dbReference type="Pfam" id="PF00577">
    <property type="entry name" value="Usher"/>
    <property type="match status" value="1"/>
</dbReference>
<gene>
    <name evidence="12" type="ORF">GA0061070_101276</name>
</gene>
<proteinExistence type="inferred from homology"/>
<name>A0A1C4CRS4_9ENTR</name>
<dbReference type="InterPro" id="IPR042186">
    <property type="entry name" value="FimD_plug_dom"/>
</dbReference>
<dbReference type="Pfam" id="PF13954">
    <property type="entry name" value="PapC_N"/>
    <property type="match status" value="1"/>
</dbReference>
<dbReference type="Gene3D" id="3.10.20.410">
    <property type="match status" value="1"/>
</dbReference>
<dbReference type="AlphaFoldDB" id="A0A1C4CRS4"/>